<organism evidence="2 3">
    <name type="scientific">Caerostris darwini</name>
    <dbReference type="NCBI Taxonomy" id="1538125"/>
    <lineage>
        <taxon>Eukaryota</taxon>
        <taxon>Metazoa</taxon>
        <taxon>Ecdysozoa</taxon>
        <taxon>Arthropoda</taxon>
        <taxon>Chelicerata</taxon>
        <taxon>Arachnida</taxon>
        <taxon>Araneae</taxon>
        <taxon>Araneomorphae</taxon>
        <taxon>Entelegynae</taxon>
        <taxon>Araneoidea</taxon>
        <taxon>Araneidae</taxon>
        <taxon>Caerostris</taxon>
    </lineage>
</organism>
<feature type="compositionally biased region" description="Polar residues" evidence="1">
    <location>
        <begin position="52"/>
        <end position="63"/>
    </location>
</feature>
<dbReference type="AlphaFoldDB" id="A0AAV4Q4G3"/>
<keyword evidence="3" id="KW-1185">Reference proteome</keyword>
<protein>
    <submittedName>
        <fullName evidence="2">Uncharacterized protein</fullName>
    </submittedName>
</protein>
<feature type="compositionally biased region" description="Basic and acidic residues" evidence="1">
    <location>
        <begin position="1"/>
        <end position="21"/>
    </location>
</feature>
<evidence type="ECO:0000256" key="1">
    <source>
        <dbReference type="SAM" id="MobiDB-lite"/>
    </source>
</evidence>
<dbReference type="EMBL" id="BPLQ01003983">
    <property type="protein sequence ID" value="GIY04838.1"/>
    <property type="molecule type" value="Genomic_DNA"/>
</dbReference>
<reference evidence="2 3" key="1">
    <citation type="submission" date="2021-06" db="EMBL/GenBank/DDBJ databases">
        <title>Caerostris darwini draft genome.</title>
        <authorList>
            <person name="Kono N."/>
            <person name="Arakawa K."/>
        </authorList>
    </citation>
    <scope>NUCLEOTIDE SEQUENCE [LARGE SCALE GENOMIC DNA]</scope>
</reference>
<evidence type="ECO:0000313" key="3">
    <source>
        <dbReference type="Proteomes" id="UP001054837"/>
    </source>
</evidence>
<comment type="caution">
    <text evidence="2">The sequence shown here is derived from an EMBL/GenBank/DDBJ whole genome shotgun (WGS) entry which is preliminary data.</text>
</comment>
<sequence length="220" mass="24217">MSKDERKFDSFSEIPKDKEEDMSILETLLRAPAGRNVQNHLASGNSGDGSHEPSSGNMQNRPRTGNVMLNDPSSRLFHGISGPRNYKSFDVGVEGGQNVVRSSENLQQSAEYFLSQPTSNKRNISNAKDSASGCKKMRYCEINSNENSCQPLDLRIRDGTYKKDGITGGESSTSQKIQSNNSTSSKKCSSFDFNYTKNSSDKAKNTCAMSAKQNFLSCLH</sequence>
<name>A0AAV4Q4G3_9ARAC</name>
<accession>A0AAV4Q4G3</accession>
<evidence type="ECO:0000313" key="2">
    <source>
        <dbReference type="EMBL" id="GIY04838.1"/>
    </source>
</evidence>
<proteinExistence type="predicted"/>
<dbReference type="Proteomes" id="UP001054837">
    <property type="component" value="Unassembled WGS sequence"/>
</dbReference>
<feature type="compositionally biased region" description="Low complexity" evidence="1">
    <location>
        <begin position="179"/>
        <end position="188"/>
    </location>
</feature>
<feature type="region of interest" description="Disordered" evidence="1">
    <location>
        <begin position="1"/>
        <end position="69"/>
    </location>
</feature>
<feature type="region of interest" description="Disordered" evidence="1">
    <location>
        <begin position="160"/>
        <end position="188"/>
    </location>
</feature>
<gene>
    <name evidence="2" type="ORF">CDAR_532291</name>
</gene>
<feature type="compositionally biased region" description="Polar residues" evidence="1">
    <location>
        <begin position="169"/>
        <end position="178"/>
    </location>
</feature>
<feature type="compositionally biased region" description="Polar residues" evidence="1">
    <location>
        <begin position="36"/>
        <end position="45"/>
    </location>
</feature>